<dbReference type="RefSeq" id="WP_346093424.1">
    <property type="nucleotide sequence ID" value="NZ_BAAABY010000009.1"/>
</dbReference>
<evidence type="ECO:0000256" key="3">
    <source>
        <dbReference type="SAM" id="MobiDB-lite"/>
    </source>
</evidence>
<comment type="caution">
    <text evidence="5">The sequence shown here is derived from an EMBL/GenBank/DDBJ whole genome shotgun (WGS) entry which is preliminary data.</text>
</comment>
<dbReference type="PANTHER" id="PTHR30466">
    <property type="entry name" value="FLAVIN REDUCTASE"/>
    <property type="match status" value="1"/>
</dbReference>
<comment type="similarity">
    <text evidence="1">Belongs to the non-flavoprotein flavin reductase family.</text>
</comment>
<evidence type="ECO:0000256" key="2">
    <source>
        <dbReference type="ARBA" id="ARBA00023002"/>
    </source>
</evidence>
<reference evidence="5 6" key="1">
    <citation type="journal article" date="2019" name="Int. J. Syst. Evol. Microbiol.">
        <title>The Global Catalogue of Microorganisms (GCM) 10K type strain sequencing project: providing services to taxonomists for standard genome sequencing and annotation.</title>
        <authorList>
            <consortium name="The Broad Institute Genomics Platform"/>
            <consortium name="The Broad Institute Genome Sequencing Center for Infectious Disease"/>
            <person name="Wu L."/>
            <person name="Ma J."/>
        </authorList>
    </citation>
    <scope>NUCLEOTIDE SEQUENCE [LARGE SCALE GENOMIC DNA]</scope>
    <source>
        <strain evidence="5 6">JCM 4805</strain>
    </source>
</reference>
<dbReference type="InterPro" id="IPR029016">
    <property type="entry name" value="GAF-like_dom_sf"/>
</dbReference>
<evidence type="ECO:0000256" key="1">
    <source>
        <dbReference type="ARBA" id="ARBA00008898"/>
    </source>
</evidence>
<keyword evidence="2" id="KW-0560">Oxidoreductase</keyword>
<name>A0ABN0ZIB3_9ACTN</name>
<dbReference type="Gene3D" id="2.30.110.10">
    <property type="entry name" value="Electron Transport, Fmn-binding Protein, Chain A"/>
    <property type="match status" value="1"/>
</dbReference>
<dbReference type="Proteomes" id="UP001500909">
    <property type="component" value="Unassembled WGS sequence"/>
</dbReference>
<dbReference type="PANTHER" id="PTHR30466:SF11">
    <property type="entry name" value="FLAVIN-DEPENDENT MONOOXYGENASE, REDUCTASE SUBUNIT HSAB"/>
    <property type="match status" value="1"/>
</dbReference>
<dbReference type="EMBL" id="BAAABY010000009">
    <property type="protein sequence ID" value="GAA0448715.1"/>
    <property type="molecule type" value="Genomic_DNA"/>
</dbReference>
<feature type="compositionally biased region" description="Polar residues" evidence="3">
    <location>
        <begin position="1"/>
        <end position="11"/>
    </location>
</feature>
<dbReference type="SUPFAM" id="SSF50475">
    <property type="entry name" value="FMN-binding split barrel"/>
    <property type="match status" value="1"/>
</dbReference>
<dbReference type="InterPro" id="IPR002563">
    <property type="entry name" value="Flavin_Rdtase-like_dom"/>
</dbReference>
<dbReference type="SMART" id="SM00903">
    <property type="entry name" value="Flavin_Reduct"/>
    <property type="match status" value="1"/>
</dbReference>
<keyword evidence="6" id="KW-1185">Reference proteome</keyword>
<gene>
    <name evidence="5" type="ORF">GCM10010361_10900</name>
</gene>
<dbReference type="Gene3D" id="3.30.450.40">
    <property type="match status" value="1"/>
</dbReference>
<dbReference type="InterPro" id="IPR012349">
    <property type="entry name" value="Split_barrel_FMN-bd"/>
</dbReference>
<accession>A0ABN0ZIB3</accession>
<dbReference type="InterPro" id="IPR050268">
    <property type="entry name" value="NADH-dep_flavin_reductase"/>
</dbReference>
<evidence type="ECO:0000313" key="6">
    <source>
        <dbReference type="Proteomes" id="UP001500909"/>
    </source>
</evidence>
<organism evidence="5 6">
    <name type="scientific">Streptomyces olivaceiscleroticus</name>
    <dbReference type="NCBI Taxonomy" id="68245"/>
    <lineage>
        <taxon>Bacteria</taxon>
        <taxon>Bacillati</taxon>
        <taxon>Actinomycetota</taxon>
        <taxon>Actinomycetes</taxon>
        <taxon>Kitasatosporales</taxon>
        <taxon>Streptomycetaceae</taxon>
        <taxon>Streptomyces</taxon>
    </lineage>
</organism>
<evidence type="ECO:0000313" key="5">
    <source>
        <dbReference type="EMBL" id="GAA0448715.1"/>
    </source>
</evidence>
<sequence length="413" mass="44077">MASQTHQQTGLRSDHVARSSPPPPKSRWRTVLGRYPTGITIITSVDESGGPIGMVVGTFTSVSEDPPLVGFLPQRTSRTYAGIRRAGRFRASVLGAEHEGLCRDFFAAAPEDRFSGDAWEFDEHGVPRLRGAVAWFDATVHDVLPAGDHVMVLGAVADLGLGPGADEAPLVFLNGGYGSFAPPVTGVDLAELGSRLRIAAGVGDLVQGLARDLDVECALSTVVRDQVVVLTAADNRLPYVGTCFPFAAPMDPGFAAWCGPDLRRAWVENARRLMGQVDTHLLDDTIALVRERGYAISFGHTLSEHFGGLAAEARSGREAGGGRSDLARLWERMATGYADYCRDPRPQAHAHTLQVPVFGPDQCVAFELMVGGFGPGIGVERFRAILTAALDRAARITELTDGTPPAGYVPKLP</sequence>
<proteinExistence type="inferred from homology"/>
<protein>
    <recommendedName>
        <fullName evidence="4">Flavin reductase like domain-containing protein</fullName>
    </recommendedName>
</protein>
<feature type="region of interest" description="Disordered" evidence="3">
    <location>
        <begin position="1"/>
        <end position="30"/>
    </location>
</feature>
<feature type="domain" description="Flavin reductase like" evidence="4">
    <location>
        <begin position="32"/>
        <end position="179"/>
    </location>
</feature>
<evidence type="ECO:0000259" key="4">
    <source>
        <dbReference type="SMART" id="SM00903"/>
    </source>
</evidence>
<dbReference type="Pfam" id="PF01613">
    <property type="entry name" value="Flavin_Reduct"/>
    <property type="match status" value="1"/>
</dbReference>